<feature type="region of interest" description="Disordered" evidence="1">
    <location>
        <begin position="53"/>
        <end position="135"/>
    </location>
</feature>
<feature type="compositionally biased region" description="Basic and acidic residues" evidence="1">
    <location>
        <begin position="61"/>
        <end position="70"/>
    </location>
</feature>
<comment type="caution">
    <text evidence="2">The sequence shown here is derived from an EMBL/GenBank/DDBJ whole genome shotgun (WGS) entry which is preliminary data.</text>
</comment>
<protein>
    <submittedName>
        <fullName evidence="2">Uncharacterized protein</fullName>
    </submittedName>
</protein>
<reference evidence="3" key="1">
    <citation type="journal article" date="2019" name="Int. J. Syst. Evol. Microbiol.">
        <title>The Global Catalogue of Microorganisms (GCM) 10K type strain sequencing project: providing services to taxonomists for standard genome sequencing and annotation.</title>
        <authorList>
            <consortium name="The Broad Institute Genomics Platform"/>
            <consortium name="The Broad Institute Genome Sequencing Center for Infectious Disease"/>
            <person name="Wu L."/>
            <person name="Ma J."/>
        </authorList>
    </citation>
    <scope>NUCLEOTIDE SEQUENCE [LARGE SCALE GENOMIC DNA]</scope>
    <source>
        <strain evidence="3">JCM 17939</strain>
    </source>
</reference>
<gene>
    <name evidence="2" type="ORF">GCM10023196_035270</name>
</gene>
<keyword evidence="3" id="KW-1185">Reference proteome</keyword>
<dbReference type="Proteomes" id="UP001501442">
    <property type="component" value="Unassembled WGS sequence"/>
</dbReference>
<proteinExistence type="predicted"/>
<evidence type="ECO:0000313" key="2">
    <source>
        <dbReference type="EMBL" id="GAA4626555.1"/>
    </source>
</evidence>
<name>A0ABP8UCG5_9ACTN</name>
<organism evidence="2 3">
    <name type="scientific">Actinoallomurus vinaceus</name>
    <dbReference type="NCBI Taxonomy" id="1080074"/>
    <lineage>
        <taxon>Bacteria</taxon>
        <taxon>Bacillati</taxon>
        <taxon>Actinomycetota</taxon>
        <taxon>Actinomycetes</taxon>
        <taxon>Streptosporangiales</taxon>
        <taxon>Thermomonosporaceae</taxon>
        <taxon>Actinoallomurus</taxon>
    </lineage>
</organism>
<dbReference type="EMBL" id="BAABHK010000004">
    <property type="protein sequence ID" value="GAA4626555.1"/>
    <property type="molecule type" value="Genomic_DNA"/>
</dbReference>
<sequence length="202" mass="22006">MTAATLTPSATAADLLDELRQLLGRHDGASTLDDVDRLADELTAALRRARGRLARLKRQAAKPEPKHEPEPPAAARAASAPEGERPAPPAERPRPTFAAPAPPPQPMVIEIRPDKPTSDPPPPPQPREPEATPDRRDSLAAARLVLAVLAVLWRTLTGPTRLTLRPVARGARKAVRRAVADVRPYARRVRAAARRELDRWLS</sequence>
<accession>A0ABP8UCG5</accession>
<evidence type="ECO:0000313" key="3">
    <source>
        <dbReference type="Proteomes" id="UP001501442"/>
    </source>
</evidence>
<evidence type="ECO:0000256" key="1">
    <source>
        <dbReference type="SAM" id="MobiDB-lite"/>
    </source>
</evidence>
<dbReference type="RefSeq" id="WP_345431913.1">
    <property type="nucleotide sequence ID" value="NZ_BAABHK010000004.1"/>
</dbReference>